<feature type="transmembrane region" description="Helical" evidence="2">
    <location>
        <begin position="145"/>
        <end position="166"/>
    </location>
</feature>
<dbReference type="AlphaFoldDB" id="K5V2V4"/>
<sequence length="408" mass="45418">MAPSSPNDATTPGFVSVQDYLNLSSVRGNYCSISARVLFLWDYCVTLEDEIRYVWGCRMTAAMLLFMINRYVNLAITVMEIMDQAPFQTLQDLVRGSWNEQLRTVCSSLADIAGPCPLHCCSGSDNIPVFASLRIYAIWDCSWRLALSVLVLALISPVITIVSAFAGTQFQHMSDVLQFVYSNQIVELAPPPSVGCALYIKNSYSQYERLRFNNRGGGSLRQIAEQYSRLGSSSVELANQASTVAFYGLALFLTMVKALQLSRRATQRKVEAGLIHFLLRDGTLYFMMFVCINLTQLLITAEIAEINVDYLGFYVAPMTSILISRFLLNLRKAARQREATHHTSVYLTSYLWSAGVASDKTDMGGPIGNRPRYTRGDSSDHELDGDIELFGREEALSSLTASPRGNED</sequence>
<name>K5V2V4_PHACS</name>
<feature type="transmembrane region" description="Helical" evidence="2">
    <location>
        <begin position="311"/>
        <end position="328"/>
    </location>
</feature>
<accession>K5V2V4</accession>
<keyword evidence="2" id="KW-0812">Transmembrane</keyword>
<keyword evidence="5" id="KW-1185">Reference proteome</keyword>
<dbReference type="Pfam" id="PF20151">
    <property type="entry name" value="DUF6533"/>
    <property type="match status" value="1"/>
</dbReference>
<feature type="transmembrane region" description="Helical" evidence="2">
    <location>
        <begin position="237"/>
        <end position="256"/>
    </location>
</feature>
<evidence type="ECO:0000313" key="4">
    <source>
        <dbReference type="EMBL" id="EKM56876.1"/>
    </source>
</evidence>
<feature type="compositionally biased region" description="Basic and acidic residues" evidence="1">
    <location>
        <begin position="374"/>
        <end position="383"/>
    </location>
</feature>
<dbReference type="GeneID" id="18919508"/>
<feature type="transmembrane region" description="Helical" evidence="2">
    <location>
        <begin position="53"/>
        <end position="72"/>
    </location>
</feature>
<dbReference type="KEGG" id="pco:PHACADRAFT_27649"/>
<keyword evidence="2" id="KW-0472">Membrane</keyword>
<reference evidence="4 5" key="1">
    <citation type="journal article" date="2012" name="BMC Genomics">
        <title>Comparative genomics of the white-rot fungi, Phanerochaete carnosa and P. chrysosporium, to elucidate the genetic basis of the distinct wood types they colonize.</title>
        <authorList>
            <person name="Suzuki H."/>
            <person name="MacDonald J."/>
            <person name="Syed K."/>
            <person name="Salamov A."/>
            <person name="Hori C."/>
            <person name="Aerts A."/>
            <person name="Henrissat B."/>
            <person name="Wiebenga A."/>
            <person name="vanKuyk P.A."/>
            <person name="Barry K."/>
            <person name="Lindquist E."/>
            <person name="LaButti K."/>
            <person name="Lapidus A."/>
            <person name="Lucas S."/>
            <person name="Coutinho P."/>
            <person name="Gong Y."/>
            <person name="Samejima M."/>
            <person name="Mahadevan R."/>
            <person name="Abou-Zaid M."/>
            <person name="de Vries R.P."/>
            <person name="Igarashi K."/>
            <person name="Yadav J.S."/>
            <person name="Grigoriev I.V."/>
            <person name="Master E.R."/>
        </authorList>
    </citation>
    <scope>NUCLEOTIDE SEQUENCE [LARGE SCALE GENOMIC DNA]</scope>
    <source>
        <strain evidence="4 5">HHB-10118-sp</strain>
    </source>
</reference>
<protein>
    <recommendedName>
        <fullName evidence="3">DUF6533 domain-containing protein</fullName>
    </recommendedName>
</protein>
<dbReference type="Proteomes" id="UP000008370">
    <property type="component" value="Unassembled WGS sequence"/>
</dbReference>
<gene>
    <name evidence="4" type="ORF">PHACADRAFT_27649</name>
</gene>
<evidence type="ECO:0000313" key="5">
    <source>
        <dbReference type="Proteomes" id="UP000008370"/>
    </source>
</evidence>
<dbReference type="InterPro" id="IPR045340">
    <property type="entry name" value="DUF6533"/>
</dbReference>
<feature type="region of interest" description="Disordered" evidence="1">
    <location>
        <begin position="363"/>
        <end position="383"/>
    </location>
</feature>
<feature type="domain" description="DUF6533" evidence="3">
    <location>
        <begin position="30"/>
        <end position="72"/>
    </location>
</feature>
<dbReference type="OrthoDB" id="3354157at2759"/>
<evidence type="ECO:0000256" key="1">
    <source>
        <dbReference type="SAM" id="MobiDB-lite"/>
    </source>
</evidence>
<dbReference type="EMBL" id="JH930471">
    <property type="protein sequence ID" value="EKM56876.1"/>
    <property type="molecule type" value="Genomic_DNA"/>
</dbReference>
<organism evidence="4 5">
    <name type="scientific">Phanerochaete carnosa (strain HHB-10118-sp)</name>
    <name type="common">White-rot fungus</name>
    <name type="synonym">Peniophora carnosa</name>
    <dbReference type="NCBI Taxonomy" id="650164"/>
    <lineage>
        <taxon>Eukaryota</taxon>
        <taxon>Fungi</taxon>
        <taxon>Dikarya</taxon>
        <taxon>Basidiomycota</taxon>
        <taxon>Agaricomycotina</taxon>
        <taxon>Agaricomycetes</taxon>
        <taxon>Polyporales</taxon>
        <taxon>Phanerochaetaceae</taxon>
        <taxon>Phanerochaete</taxon>
    </lineage>
</organism>
<evidence type="ECO:0000259" key="3">
    <source>
        <dbReference type="Pfam" id="PF20151"/>
    </source>
</evidence>
<dbReference type="HOGENOM" id="CLU_053360_2_0_1"/>
<dbReference type="STRING" id="650164.K5V2V4"/>
<keyword evidence="2" id="KW-1133">Transmembrane helix</keyword>
<evidence type="ECO:0000256" key="2">
    <source>
        <dbReference type="SAM" id="Phobius"/>
    </source>
</evidence>
<feature type="transmembrane region" description="Helical" evidence="2">
    <location>
        <begin position="277"/>
        <end position="299"/>
    </location>
</feature>
<dbReference type="RefSeq" id="XP_007394055.1">
    <property type="nucleotide sequence ID" value="XM_007393993.1"/>
</dbReference>
<dbReference type="InParanoid" id="K5V2V4"/>
<proteinExistence type="predicted"/>